<dbReference type="GeneID" id="9623810"/>
<proteinExistence type="predicted"/>
<evidence type="ECO:0000313" key="3">
    <source>
        <dbReference type="EMBL" id="EFJ49722.1"/>
    </source>
</evidence>
<dbReference type="EMBL" id="GL378334">
    <property type="protein sequence ID" value="EFJ49722.1"/>
    <property type="molecule type" value="Genomic_DNA"/>
</dbReference>
<dbReference type="RefSeq" id="XP_002949229.1">
    <property type="nucleotide sequence ID" value="XM_002949183.1"/>
</dbReference>
<dbReference type="InParanoid" id="D8TRX4"/>
<name>D8TRX4_VOLCA</name>
<feature type="compositionally biased region" description="Gly residues" evidence="2">
    <location>
        <begin position="362"/>
        <end position="377"/>
    </location>
</feature>
<evidence type="ECO:0000256" key="1">
    <source>
        <dbReference type="SAM" id="Coils"/>
    </source>
</evidence>
<dbReference type="AlphaFoldDB" id="D8TRX4"/>
<gene>
    <name evidence="3" type="ORF">VOLCADRAFT_89472</name>
</gene>
<accession>D8TRX4</accession>
<organism evidence="4">
    <name type="scientific">Volvox carteri f. nagariensis</name>
    <dbReference type="NCBI Taxonomy" id="3068"/>
    <lineage>
        <taxon>Eukaryota</taxon>
        <taxon>Viridiplantae</taxon>
        <taxon>Chlorophyta</taxon>
        <taxon>core chlorophytes</taxon>
        <taxon>Chlorophyceae</taxon>
        <taxon>CS clade</taxon>
        <taxon>Chlamydomonadales</taxon>
        <taxon>Volvocaceae</taxon>
        <taxon>Volvox</taxon>
    </lineage>
</organism>
<dbReference type="OrthoDB" id="10609644at2759"/>
<evidence type="ECO:0000313" key="4">
    <source>
        <dbReference type="Proteomes" id="UP000001058"/>
    </source>
</evidence>
<evidence type="ECO:0000256" key="2">
    <source>
        <dbReference type="SAM" id="MobiDB-lite"/>
    </source>
</evidence>
<sequence length="496" mass="52251">MDDIRALQEACLRDRQERDQWQHAFLAEQDKCKNLQLRLDHEAQHAAKLLDAVAQRRKAQQNEVTAAVSYQKTLLELTALQQAHLESQQVRLRKPVTAHHEEVEALRNQLDTARRTTTDLESELAAERAGRVTQVDDLMTQLKERTAAAAAEVAALHESYGGRLGLLEDFKNQLLADKAAAEERWSRERASLKAQQAESAAAAAAGGGSSEAAWKARLMRLRAEADAVRRERDAAHAALRAAGITPPAPSAVVAPPLAPGNTTSVVTAATAGGGGAVGGGGLPMSSAAAAHQAAQRHNTYDPGQLHLPPQQQQQQQHPPPHHTQQQQQHPATATAAGHQAARGPLRNGGGGLGAAPRMALGGPMGRPGSGGPGGLGAAYGLPGTQQLSHLTVALWRRLKPGARGGPYRESGPPRAECPLEAEPPGGISAVHTVLMRDVSAPSQPGMMGVTGCTPPPLYSSGLIPFTNAAPLPTLTGLVLLYYCSSHSQAHFPIAST</sequence>
<feature type="compositionally biased region" description="Low complexity" evidence="2">
    <location>
        <begin position="302"/>
        <end position="345"/>
    </location>
</feature>
<dbReference type="Proteomes" id="UP000001058">
    <property type="component" value="Unassembled WGS sequence"/>
</dbReference>
<keyword evidence="1" id="KW-0175">Coiled coil</keyword>
<feature type="coiled-coil region" evidence="1">
    <location>
        <begin position="96"/>
        <end position="123"/>
    </location>
</feature>
<protein>
    <submittedName>
        <fullName evidence="3">Uncharacterized protein</fullName>
    </submittedName>
</protein>
<feature type="region of interest" description="Disordered" evidence="2">
    <location>
        <begin position="287"/>
        <end position="377"/>
    </location>
</feature>
<dbReference type="KEGG" id="vcn:VOLCADRAFT_89472"/>
<reference evidence="3 4" key="1">
    <citation type="journal article" date="2010" name="Science">
        <title>Genomic analysis of organismal complexity in the multicellular green alga Volvox carteri.</title>
        <authorList>
            <person name="Prochnik S.E."/>
            <person name="Umen J."/>
            <person name="Nedelcu A.M."/>
            <person name="Hallmann A."/>
            <person name="Miller S.M."/>
            <person name="Nishii I."/>
            <person name="Ferris P."/>
            <person name="Kuo A."/>
            <person name="Mitros T."/>
            <person name="Fritz-Laylin L.K."/>
            <person name="Hellsten U."/>
            <person name="Chapman J."/>
            <person name="Simakov O."/>
            <person name="Rensing S.A."/>
            <person name="Terry A."/>
            <person name="Pangilinan J."/>
            <person name="Kapitonov V."/>
            <person name="Jurka J."/>
            <person name="Salamov A."/>
            <person name="Shapiro H."/>
            <person name="Schmutz J."/>
            <person name="Grimwood J."/>
            <person name="Lindquist E."/>
            <person name="Lucas S."/>
            <person name="Grigoriev I.V."/>
            <person name="Schmitt R."/>
            <person name="Kirk D."/>
            <person name="Rokhsar D.S."/>
        </authorList>
    </citation>
    <scope>NUCLEOTIDE SEQUENCE [LARGE SCALE GENOMIC DNA]</scope>
    <source>
        <strain evidence="4">f. Nagariensis / Eve</strain>
    </source>
</reference>
<feature type="coiled-coil region" evidence="1">
    <location>
        <begin position="211"/>
        <end position="238"/>
    </location>
</feature>
<keyword evidence="4" id="KW-1185">Reference proteome</keyword>